<dbReference type="STRING" id="1432788.BU202_06175"/>
<dbReference type="RefSeq" id="WP_135182530.1">
    <property type="nucleotide sequence ID" value="NZ_JADGKZ010000015.1"/>
</dbReference>
<evidence type="ECO:0000256" key="6">
    <source>
        <dbReference type="SAM" id="Phobius"/>
    </source>
</evidence>
<feature type="transmembrane region" description="Helical" evidence="6">
    <location>
        <begin position="5"/>
        <end position="24"/>
    </location>
</feature>
<organism evidence="7 8">
    <name type="scientific">Streptococcus cuniculi</name>
    <dbReference type="NCBI Taxonomy" id="1432788"/>
    <lineage>
        <taxon>Bacteria</taxon>
        <taxon>Bacillati</taxon>
        <taxon>Bacillota</taxon>
        <taxon>Bacilli</taxon>
        <taxon>Lactobacillales</taxon>
        <taxon>Streptococcaceae</taxon>
        <taxon>Streptococcus</taxon>
    </lineage>
</organism>
<gene>
    <name evidence="7" type="ORF">E4T82_09165</name>
</gene>
<reference evidence="7 8" key="1">
    <citation type="submission" date="2019-03" db="EMBL/GenBank/DDBJ databases">
        <title>Diversity of the mouse oral microbiome.</title>
        <authorList>
            <person name="Joseph S."/>
            <person name="Aduse-Opoku J."/>
            <person name="Curtis M."/>
            <person name="Wade W."/>
            <person name="Hashim A."/>
        </authorList>
    </citation>
    <scope>NUCLEOTIDE SEQUENCE [LARGE SCALE GENOMIC DNA]</scope>
    <source>
        <strain evidence="7 8">WM131</strain>
    </source>
</reference>
<dbReference type="Proteomes" id="UP000297253">
    <property type="component" value="Unassembled WGS sequence"/>
</dbReference>
<dbReference type="GO" id="GO:0005886">
    <property type="term" value="C:plasma membrane"/>
    <property type="evidence" value="ECO:0007669"/>
    <property type="project" value="UniProtKB-SubCell"/>
</dbReference>
<sequence>MQKSILKIMFGNILLGLAYAKLMVPNHIINGGVTSLSLIFSRIFQLDITIFTNGLTLALLIIAYLFVGRSFLLSSMVSSVFYLLFFNVFYHLPFTLHTVLAVDFLLAVFLIAGGYYCCLSENSSTAGLDVFAVILHNRFPRYSVGTYLRYINVLVLGLGYTSYGFRSVCLGILFSVCFTKVMDMLMKQEKRKKTFQGANK</sequence>
<name>A0A4Y9J9G0_9STRE</name>
<feature type="transmembrane region" description="Helical" evidence="6">
    <location>
        <begin position="96"/>
        <end position="118"/>
    </location>
</feature>
<keyword evidence="3 6" id="KW-0812">Transmembrane</keyword>
<accession>A0A4Y9J9G0</accession>
<dbReference type="PANTHER" id="PTHR33545:SF3">
    <property type="entry name" value="UPF0750 MEMBRANE PROTEIN YQFU"/>
    <property type="match status" value="1"/>
</dbReference>
<evidence type="ECO:0000256" key="3">
    <source>
        <dbReference type="ARBA" id="ARBA00022692"/>
    </source>
</evidence>
<protein>
    <recommendedName>
        <fullName evidence="9">YitT family protein</fullName>
    </recommendedName>
</protein>
<dbReference type="InterPro" id="IPR051461">
    <property type="entry name" value="UPF0750_membrane"/>
</dbReference>
<feature type="transmembrane region" description="Helical" evidence="6">
    <location>
        <begin position="44"/>
        <end position="66"/>
    </location>
</feature>
<keyword evidence="5 6" id="KW-0472">Membrane</keyword>
<evidence type="ECO:0000313" key="8">
    <source>
        <dbReference type="Proteomes" id="UP000297253"/>
    </source>
</evidence>
<evidence type="ECO:0008006" key="9">
    <source>
        <dbReference type="Google" id="ProtNLM"/>
    </source>
</evidence>
<proteinExistence type="predicted"/>
<evidence type="ECO:0000256" key="5">
    <source>
        <dbReference type="ARBA" id="ARBA00023136"/>
    </source>
</evidence>
<evidence type="ECO:0000313" key="7">
    <source>
        <dbReference type="EMBL" id="TFU97161.1"/>
    </source>
</evidence>
<dbReference type="InterPro" id="IPR003740">
    <property type="entry name" value="YitT"/>
</dbReference>
<keyword evidence="2" id="KW-1003">Cell membrane</keyword>
<evidence type="ECO:0000256" key="4">
    <source>
        <dbReference type="ARBA" id="ARBA00022989"/>
    </source>
</evidence>
<feature type="transmembrane region" description="Helical" evidence="6">
    <location>
        <begin position="71"/>
        <end position="90"/>
    </location>
</feature>
<keyword evidence="4 6" id="KW-1133">Transmembrane helix</keyword>
<comment type="subcellular location">
    <subcellularLocation>
        <location evidence="1">Cell membrane</location>
        <topology evidence="1">Multi-pass membrane protein</topology>
    </subcellularLocation>
</comment>
<dbReference type="OrthoDB" id="1655932at2"/>
<dbReference type="AlphaFoldDB" id="A0A4Y9J9G0"/>
<feature type="transmembrane region" description="Helical" evidence="6">
    <location>
        <begin position="163"/>
        <end position="182"/>
    </location>
</feature>
<comment type="caution">
    <text evidence="7">The sequence shown here is derived from an EMBL/GenBank/DDBJ whole genome shotgun (WGS) entry which is preliminary data.</text>
</comment>
<dbReference type="Pfam" id="PF02588">
    <property type="entry name" value="YitT_membrane"/>
    <property type="match status" value="1"/>
</dbReference>
<dbReference type="PANTHER" id="PTHR33545">
    <property type="entry name" value="UPF0750 MEMBRANE PROTEIN YITT-RELATED"/>
    <property type="match status" value="1"/>
</dbReference>
<evidence type="ECO:0000256" key="1">
    <source>
        <dbReference type="ARBA" id="ARBA00004651"/>
    </source>
</evidence>
<evidence type="ECO:0000256" key="2">
    <source>
        <dbReference type="ARBA" id="ARBA00022475"/>
    </source>
</evidence>
<dbReference type="EMBL" id="SPPD01000015">
    <property type="protein sequence ID" value="TFU97161.1"/>
    <property type="molecule type" value="Genomic_DNA"/>
</dbReference>